<evidence type="ECO:0000256" key="3">
    <source>
        <dbReference type="ARBA" id="ARBA00022692"/>
    </source>
</evidence>
<feature type="non-terminal residue" evidence="8">
    <location>
        <position position="233"/>
    </location>
</feature>
<gene>
    <name evidence="8" type="ORF">MNBD_PLANCTO03-1675</name>
</gene>
<dbReference type="GO" id="GO:0008495">
    <property type="term" value="F:protoheme IX farnesyltransferase activity"/>
    <property type="evidence" value="ECO:0007669"/>
    <property type="project" value="InterPro"/>
</dbReference>
<evidence type="ECO:0000313" key="8">
    <source>
        <dbReference type="EMBL" id="VAX40181.1"/>
    </source>
</evidence>
<dbReference type="InterPro" id="IPR000537">
    <property type="entry name" value="UbiA_prenyltransferase"/>
</dbReference>
<name>A0A3B1DML8_9ZZZZ</name>
<feature type="transmembrane region" description="Helical" evidence="7">
    <location>
        <begin position="94"/>
        <end position="120"/>
    </location>
</feature>
<evidence type="ECO:0000256" key="4">
    <source>
        <dbReference type="ARBA" id="ARBA00022989"/>
    </source>
</evidence>
<comment type="subcellular location">
    <subcellularLocation>
        <location evidence="1">Membrane</location>
        <topology evidence="1">Multi-pass membrane protein</topology>
    </subcellularLocation>
</comment>
<feature type="transmembrane region" description="Helical" evidence="7">
    <location>
        <begin position="165"/>
        <end position="187"/>
    </location>
</feature>
<dbReference type="InterPro" id="IPR006369">
    <property type="entry name" value="Protohaem_IX_farnesylTrfase"/>
</dbReference>
<dbReference type="Pfam" id="PF01040">
    <property type="entry name" value="UbiA"/>
    <property type="match status" value="1"/>
</dbReference>
<keyword evidence="3 7" id="KW-0812">Transmembrane</keyword>
<evidence type="ECO:0000256" key="1">
    <source>
        <dbReference type="ARBA" id="ARBA00004141"/>
    </source>
</evidence>
<reference evidence="8" key="1">
    <citation type="submission" date="2018-06" db="EMBL/GenBank/DDBJ databases">
        <authorList>
            <person name="Zhirakovskaya E."/>
        </authorList>
    </citation>
    <scope>NUCLEOTIDE SEQUENCE</scope>
</reference>
<dbReference type="AlphaFoldDB" id="A0A3B1DML8"/>
<evidence type="ECO:0000256" key="2">
    <source>
        <dbReference type="ARBA" id="ARBA00022679"/>
    </source>
</evidence>
<evidence type="ECO:0000256" key="5">
    <source>
        <dbReference type="ARBA" id="ARBA00023133"/>
    </source>
</evidence>
<protein>
    <submittedName>
        <fullName evidence="8">Heme O synthase, protoheme IX farnesyltransferase COX10-CtaB</fullName>
        <ecNumber evidence="8">2.5.1.-</ecNumber>
    </submittedName>
</protein>
<organism evidence="8">
    <name type="scientific">hydrothermal vent metagenome</name>
    <dbReference type="NCBI Taxonomy" id="652676"/>
    <lineage>
        <taxon>unclassified sequences</taxon>
        <taxon>metagenomes</taxon>
        <taxon>ecological metagenomes</taxon>
    </lineage>
</organism>
<evidence type="ECO:0000256" key="7">
    <source>
        <dbReference type="SAM" id="Phobius"/>
    </source>
</evidence>
<feature type="transmembrane region" description="Helical" evidence="7">
    <location>
        <begin position="70"/>
        <end position="88"/>
    </location>
</feature>
<dbReference type="PANTHER" id="PTHR43448">
    <property type="entry name" value="PROTOHEME IX FARNESYLTRANSFERASE, MITOCHONDRIAL"/>
    <property type="match status" value="1"/>
</dbReference>
<sequence length="233" mass="24278">MESQVSPTEAELSRIVPAQTPMQTPIEVHIHDTTAAHASVEDAPAPETTPVTPSTVSSYIQTTKPGITKLVTITATVGLGMAVAQRWVAGEQLWTLGSFVLLAFGVILGTALSASGANALNQWAERERDARMHRTANRPLPTGALTPPGVLRAGVLLSLAGLALLWATCGLAAMTVSAACVLIYVLVYTPLKATTWTATFVGAIPGALPPLIGWSAAYREVGFQSLLDPGAIS</sequence>
<dbReference type="InterPro" id="IPR044878">
    <property type="entry name" value="UbiA_sf"/>
</dbReference>
<evidence type="ECO:0000256" key="6">
    <source>
        <dbReference type="ARBA" id="ARBA00023136"/>
    </source>
</evidence>
<keyword evidence="5" id="KW-0350">Heme biosynthesis</keyword>
<dbReference type="EC" id="2.5.1.-" evidence="8"/>
<proteinExistence type="predicted"/>
<keyword evidence="2 8" id="KW-0808">Transferase</keyword>
<feature type="transmembrane region" description="Helical" evidence="7">
    <location>
        <begin position="140"/>
        <end position="159"/>
    </location>
</feature>
<keyword evidence="6 7" id="KW-0472">Membrane</keyword>
<keyword evidence="4 7" id="KW-1133">Transmembrane helix</keyword>
<dbReference type="GO" id="GO:0006783">
    <property type="term" value="P:heme biosynthetic process"/>
    <property type="evidence" value="ECO:0007669"/>
    <property type="project" value="UniProtKB-KW"/>
</dbReference>
<dbReference type="Gene3D" id="1.10.357.140">
    <property type="entry name" value="UbiA prenyltransferase"/>
    <property type="match status" value="1"/>
</dbReference>
<accession>A0A3B1DML8</accession>
<dbReference type="EMBL" id="UOGK01000347">
    <property type="protein sequence ID" value="VAX40181.1"/>
    <property type="molecule type" value="Genomic_DNA"/>
</dbReference>
<dbReference type="GO" id="GO:0016020">
    <property type="term" value="C:membrane"/>
    <property type="evidence" value="ECO:0007669"/>
    <property type="project" value="UniProtKB-SubCell"/>
</dbReference>
<dbReference type="PANTHER" id="PTHR43448:SF2">
    <property type="entry name" value="PROTOHEME IX FARNESYLTRANSFERASE, MITOCHONDRIAL"/>
    <property type="match status" value="1"/>
</dbReference>